<organism evidence="1 2">
    <name type="scientific">Gossypium arboreum</name>
    <name type="common">Tree cotton</name>
    <name type="synonym">Gossypium nanking</name>
    <dbReference type="NCBI Taxonomy" id="29729"/>
    <lineage>
        <taxon>Eukaryota</taxon>
        <taxon>Viridiplantae</taxon>
        <taxon>Streptophyta</taxon>
        <taxon>Embryophyta</taxon>
        <taxon>Tracheophyta</taxon>
        <taxon>Spermatophyta</taxon>
        <taxon>Magnoliopsida</taxon>
        <taxon>eudicotyledons</taxon>
        <taxon>Gunneridae</taxon>
        <taxon>Pentapetalae</taxon>
        <taxon>rosids</taxon>
        <taxon>malvids</taxon>
        <taxon>Malvales</taxon>
        <taxon>Malvaceae</taxon>
        <taxon>Malvoideae</taxon>
        <taxon>Gossypium</taxon>
    </lineage>
</organism>
<dbReference type="Proteomes" id="UP000032142">
    <property type="component" value="Unassembled WGS sequence"/>
</dbReference>
<sequence>MYARIWDLSVSFYWHFFIITNASPSTTTSDHSLSIPICIARRHASAFRQNLTEPSCE</sequence>
<reference evidence="2" key="1">
    <citation type="submission" date="2014-09" db="EMBL/GenBank/DDBJ databases">
        <authorList>
            <person name="Mudge J."/>
            <person name="Ramaraj T."/>
            <person name="Lindquist I.E."/>
            <person name="Bharti A.K."/>
            <person name="Sundararajan A."/>
            <person name="Cameron C.T."/>
            <person name="Woodward J.E."/>
            <person name="May G.D."/>
            <person name="Brubaker C."/>
            <person name="Broadhvest J."/>
            <person name="Wilkins T.A."/>
        </authorList>
    </citation>
    <scope>NUCLEOTIDE SEQUENCE</scope>
    <source>
        <strain evidence="2">cv. AKA8401</strain>
    </source>
</reference>
<gene>
    <name evidence="1" type="ORF">F383_11599</name>
</gene>
<name>A0A0B0PRH1_GOSAR</name>
<dbReference type="EMBL" id="KN441072">
    <property type="protein sequence ID" value="KHG27432.1"/>
    <property type="molecule type" value="Genomic_DNA"/>
</dbReference>
<accession>A0A0B0PRH1</accession>
<proteinExistence type="predicted"/>
<evidence type="ECO:0000313" key="1">
    <source>
        <dbReference type="EMBL" id="KHG27432.1"/>
    </source>
</evidence>
<evidence type="ECO:0000313" key="2">
    <source>
        <dbReference type="Proteomes" id="UP000032142"/>
    </source>
</evidence>
<protein>
    <submittedName>
        <fullName evidence="1">NADPH oxidase 4</fullName>
    </submittedName>
</protein>
<dbReference type="AlphaFoldDB" id="A0A0B0PRH1"/>
<keyword evidence="2" id="KW-1185">Reference proteome</keyword>